<name>A0A376BYV7_9FLAO</name>
<dbReference type="Pfam" id="PF02482">
    <property type="entry name" value="Ribosomal_S30AE"/>
    <property type="match status" value="1"/>
</dbReference>
<protein>
    <submittedName>
        <fullName evidence="1">Ribosome hibernation promoting factor HPF</fullName>
    </submittedName>
</protein>
<dbReference type="InterPro" id="IPR036567">
    <property type="entry name" value="RHF-like"/>
</dbReference>
<dbReference type="RefSeq" id="WP_002687069.1">
    <property type="nucleotide sequence ID" value="NZ_UFTJ01000001.1"/>
</dbReference>
<organism evidence="1 2">
    <name type="scientific">Bergeyella zoohelcum</name>
    <dbReference type="NCBI Taxonomy" id="1015"/>
    <lineage>
        <taxon>Bacteria</taxon>
        <taxon>Pseudomonadati</taxon>
        <taxon>Bacteroidota</taxon>
        <taxon>Flavobacteriia</taxon>
        <taxon>Flavobacteriales</taxon>
        <taxon>Weeksellaceae</taxon>
        <taxon>Bergeyella</taxon>
    </lineage>
</organism>
<dbReference type="InterPro" id="IPR003489">
    <property type="entry name" value="RHF/RaiA"/>
</dbReference>
<dbReference type="Gene3D" id="3.30.160.100">
    <property type="entry name" value="Ribosome hibernation promotion factor-like"/>
    <property type="match status" value="1"/>
</dbReference>
<dbReference type="SUPFAM" id="SSF69754">
    <property type="entry name" value="Ribosome binding protein Y (YfiA homologue)"/>
    <property type="match status" value="1"/>
</dbReference>
<dbReference type="AlphaFoldDB" id="A0A376BYV7"/>
<gene>
    <name evidence="1" type="ORF">NCTC11661_00321</name>
</gene>
<dbReference type="EMBL" id="UFTJ01000001">
    <property type="protein sequence ID" value="SSZ46674.1"/>
    <property type="molecule type" value="Genomic_DNA"/>
</dbReference>
<dbReference type="CDD" id="cd00552">
    <property type="entry name" value="RaiA"/>
    <property type="match status" value="1"/>
</dbReference>
<reference evidence="1 2" key="1">
    <citation type="submission" date="2018-06" db="EMBL/GenBank/DDBJ databases">
        <authorList>
            <consortium name="Pathogen Informatics"/>
            <person name="Doyle S."/>
        </authorList>
    </citation>
    <scope>NUCLEOTIDE SEQUENCE [LARGE SCALE GENOMIC DNA]</scope>
    <source>
        <strain evidence="1 2">NCTC11661</strain>
    </source>
</reference>
<accession>A0A376BYV7</accession>
<evidence type="ECO:0000313" key="1">
    <source>
        <dbReference type="EMBL" id="SSZ46674.1"/>
    </source>
</evidence>
<dbReference type="Proteomes" id="UP000255515">
    <property type="component" value="Unassembled WGS sequence"/>
</dbReference>
<sequence length="96" mass="10905">MKIQVQAIGMTPHAPLEEHLEKKISKLDTFYDKILECHLTLKVENSSDKENKTAELRVVIPGDDILVKKTTASFEESIDACVDTSKKLLIKHKETR</sequence>
<evidence type="ECO:0000313" key="2">
    <source>
        <dbReference type="Proteomes" id="UP000255515"/>
    </source>
</evidence>
<proteinExistence type="predicted"/>